<dbReference type="EMBL" id="LSBJ02000007">
    <property type="protein sequence ID" value="OAQ62427.1"/>
    <property type="molecule type" value="Genomic_DNA"/>
</dbReference>
<feature type="domain" description="Thioesterase" evidence="2">
    <location>
        <begin position="103"/>
        <end position="177"/>
    </location>
</feature>
<dbReference type="SUPFAM" id="SSF54637">
    <property type="entry name" value="Thioesterase/thiol ester dehydrase-isomerase"/>
    <property type="match status" value="1"/>
</dbReference>
<name>A0A179FAI8_METCM</name>
<comment type="caution">
    <text evidence="3">The sequence shown here is derived from an EMBL/GenBank/DDBJ whole genome shotgun (WGS) entry which is preliminary data.</text>
</comment>
<sequence>MPQEPKPNLTHEPISTQSLTAFNSPSSPPWSRQLFQDPTLHPIATPCRHPKPTTEDSLVAETLATDHTISAWQSLYRTGSPKNTGELVSLLALGTGVNGHADVAHGGLLALILDEITGNVVELYRGEGMSGYTASLKIDFRRPVRTPGVLLCRSWLERREGRKLWVRGRVEDGEGGLYAEGESLWVEVLKGRL</sequence>
<dbReference type="RefSeq" id="XP_018140131.1">
    <property type="nucleotide sequence ID" value="XM_018285892.1"/>
</dbReference>
<dbReference type="InterPro" id="IPR029069">
    <property type="entry name" value="HotDog_dom_sf"/>
</dbReference>
<dbReference type="Pfam" id="PF03061">
    <property type="entry name" value="4HBT"/>
    <property type="match status" value="1"/>
</dbReference>
<accession>A0A179FAI8</accession>
<organism evidence="3 4">
    <name type="scientific">Pochonia chlamydosporia 170</name>
    <dbReference type="NCBI Taxonomy" id="1380566"/>
    <lineage>
        <taxon>Eukaryota</taxon>
        <taxon>Fungi</taxon>
        <taxon>Dikarya</taxon>
        <taxon>Ascomycota</taxon>
        <taxon>Pezizomycotina</taxon>
        <taxon>Sordariomycetes</taxon>
        <taxon>Hypocreomycetidae</taxon>
        <taxon>Hypocreales</taxon>
        <taxon>Clavicipitaceae</taxon>
        <taxon>Pochonia</taxon>
    </lineage>
</organism>
<evidence type="ECO:0000313" key="4">
    <source>
        <dbReference type="Proteomes" id="UP000078397"/>
    </source>
</evidence>
<dbReference type="KEGG" id="pchm:VFPPC_06947"/>
<evidence type="ECO:0000313" key="3">
    <source>
        <dbReference type="EMBL" id="OAQ62427.1"/>
    </source>
</evidence>
<dbReference type="InterPro" id="IPR052061">
    <property type="entry name" value="PTE-AB_protein"/>
</dbReference>
<protein>
    <submittedName>
        <fullName evidence="3">Thioesterase superfamily domain-containing protein</fullName>
    </submittedName>
</protein>
<dbReference type="Gene3D" id="3.10.129.10">
    <property type="entry name" value="Hotdog Thioesterase"/>
    <property type="match status" value="1"/>
</dbReference>
<dbReference type="InterPro" id="IPR006683">
    <property type="entry name" value="Thioestr_dom"/>
</dbReference>
<dbReference type="PANTHER" id="PTHR47260:SF3">
    <property type="entry name" value="THIOESTERASE FAMILY PROTEIN (AFU_ORTHOLOGUE AFUA_7G03960)"/>
    <property type="match status" value="1"/>
</dbReference>
<dbReference type="OrthoDB" id="506431at2759"/>
<keyword evidence="4" id="KW-1185">Reference proteome</keyword>
<dbReference type="GeneID" id="28849886"/>
<feature type="region of interest" description="Disordered" evidence="1">
    <location>
        <begin position="1"/>
        <end position="35"/>
    </location>
</feature>
<dbReference type="STRING" id="1380566.A0A179FAI8"/>
<feature type="compositionally biased region" description="Polar residues" evidence="1">
    <location>
        <begin position="13"/>
        <end position="35"/>
    </location>
</feature>
<evidence type="ECO:0000256" key="1">
    <source>
        <dbReference type="SAM" id="MobiDB-lite"/>
    </source>
</evidence>
<dbReference type="CDD" id="cd03443">
    <property type="entry name" value="PaaI_thioesterase"/>
    <property type="match status" value="1"/>
</dbReference>
<dbReference type="AlphaFoldDB" id="A0A179FAI8"/>
<dbReference type="PANTHER" id="PTHR47260">
    <property type="entry name" value="UPF0644 PROTEIN PB2B4.06"/>
    <property type="match status" value="1"/>
</dbReference>
<evidence type="ECO:0000259" key="2">
    <source>
        <dbReference type="Pfam" id="PF03061"/>
    </source>
</evidence>
<gene>
    <name evidence="3" type="ORF">VFPPC_06947</name>
</gene>
<dbReference type="Proteomes" id="UP000078397">
    <property type="component" value="Unassembled WGS sequence"/>
</dbReference>
<proteinExistence type="predicted"/>
<reference evidence="3 4" key="1">
    <citation type="journal article" date="2016" name="PLoS Pathog.">
        <title>Biosynthesis of antibiotic leucinostatins in bio-control fungus Purpureocillium lilacinum and their inhibition on phytophthora revealed by genome mining.</title>
        <authorList>
            <person name="Wang G."/>
            <person name="Liu Z."/>
            <person name="Lin R."/>
            <person name="Li E."/>
            <person name="Mao Z."/>
            <person name="Ling J."/>
            <person name="Yang Y."/>
            <person name="Yin W.B."/>
            <person name="Xie B."/>
        </authorList>
    </citation>
    <scope>NUCLEOTIDE SEQUENCE [LARGE SCALE GENOMIC DNA]</scope>
    <source>
        <strain evidence="3">170</strain>
    </source>
</reference>